<evidence type="ECO:0000313" key="8">
    <source>
        <dbReference type="EMBL" id="PJB04163.1"/>
    </source>
</evidence>
<accession>A0A2H9MME1</accession>
<dbReference type="SUPFAM" id="SSF89124">
    <property type="entry name" value="Nop domain"/>
    <property type="match status" value="1"/>
</dbReference>
<comment type="caution">
    <text evidence="2">The sequence shown here is derived from an EMBL/GenBank/DDBJ whole genome shotgun (WGS) entry which is preliminary data.</text>
</comment>
<dbReference type="PROSITE" id="PS51358">
    <property type="entry name" value="NOP"/>
    <property type="match status" value="1"/>
</dbReference>
<accession>A0A2H9QTE3</accession>
<dbReference type="EMBL" id="PFIH01000035">
    <property type="protein sequence ID" value="PIX28067.1"/>
    <property type="molecule type" value="Genomic_DNA"/>
</dbReference>
<dbReference type="EMBL" id="PEUT01000039">
    <property type="protein sequence ID" value="PIV13678.1"/>
    <property type="molecule type" value="Genomic_DNA"/>
</dbReference>
<dbReference type="Proteomes" id="UP000228989">
    <property type="component" value="Unassembled WGS sequence"/>
</dbReference>
<dbReference type="Proteomes" id="UP000228888">
    <property type="component" value="Unassembled WGS sequence"/>
</dbReference>
<proteinExistence type="predicted"/>
<dbReference type="Proteomes" id="UP000230477">
    <property type="component" value="Unassembled WGS sequence"/>
</dbReference>
<evidence type="ECO:0000313" key="2">
    <source>
        <dbReference type="EMBL" id="PIN66674.1"/>
    </source>
</evidence>
<evidence type="ECO:0000313" key="9">
    <source>
        <dbReference type="EMBL" id="PJC01448.1"/>
    </source>
</evidence>
<dbReference type="Proteomes" id="UP000229789">
    <property type="component" value="Unassembled WGS sequence"/>
</dbReference>
<accession>A0A2G9LJI1</accession>
<dbReference type="GO" id="GO:0030515">
    <property type="term" value="F:snoRNA binding"/>
    <property type="evidence" value="ECO:0007669"/>
    <property type="project" value="InterPro"/>
</dbReference>
<dbReference type="GO" id="GO:0031428">
    <property type="term" value="C:box C/D methylation guide snoRNP complex"/>
    <property type="evidence" value="ECO:0007669"/>
    <property type="project" value="InterPro"/>
</dbReference>
<dbReference type="EMBL" id="PETW01000001">
    <property type="protein sequence ID" value="PIV46655.1"/>
    <property type="molecule type" value="Genomic_DNA"/>
</dbReference>
<evidence type="ECO:0000313" key="3">
    <source>
        <dbReference type="EMBL" id="PIV13678.1"/>
    </source>
</evidence>
<dbReference type="Proteomes" id="UP000228874">
    <property type="component" value="Unassembled WGS sequence"/>
</dbReference>
<dbReference type="InterPro" id="IPR036070">
    <property type="entry name" value="Nop_dom_sf"/>
</dbReference>
<accession>A0A2H9M3J3</accession>
<accession>A0A2H9N2J3</accession>
<dbReference type="PANTHER" id="PTHR10894:SF0">
    <property type="entry name" value="NUCLEOLAR PROTEIN 56"/>
    <property type="match status" value="1"/>
</dbReference>
<dbReference type="Proteomes" id="UP000231449">
    <property type="component" value="Unassembled WGS sequence"/>
</dbReference>
<evidence type="ECO:0000313" key="10">
    <source>
        <dbReference type="Proteomes" id="UP000228874"/>
    </source>
</evidence>
<dbReference type="Proteomes" id="UP000231232">
    <property type="component" value="Unassembled WGS sequence"/>
</dbReference>
<sequence length="243" mass="27708">MKYKTNNLIEKYLIKNETNVNLREKYLIKTAETLRGFVNKELLIIQALVSARDLENHINEQVMHLIEWMSFFVPELKYQTPDNFKFVDLSGKLCSEAMKIEDITKQTVGGNIDIKDKQTILTFSELILKGKLVQDNLMTYSYVELRKMMPASVALVGEEVVGELLLKAGSFKKLAKLPASTIQLLGSEKAFFRFLKTKQRSPKYGVIYNTAQVSNAQDKDKGKVARTLANKLAIAIRKDYFGK</sequence>
<accession>A0A2H9RDU2</accession>
<dbReference type="Gene3D" id="1.10.287.4070">
    <property type="match status" value="1"/>
</dbReference>
<dbReference type="InterPro" id="IPR042239">
    <property type="entry name" value="Nop_C"/>
</dbReference>
<dbReference type="EMBL" id="PFMG01000056">
    <property type="protein sequence ID" value="PIY99688.1"/>
    <property type="molecule type" value="Genomic_DNA"/>
</dbReference>
<dbReference type="AlphaFoldDB" id="A0A2G9LJI1"/>
<reference evidence="10 11" key="2">
    <citation type="submission" date="2017-09" db="EMBL/GenBank/DDBJ databases">
        <title>Depth-based differentiation of microbial function through sediment-hosted aquifers and enrichment of novel symbionts in the deep terrestrial subsurface.</title>
        <authorList>
            <person name="Probst A.J."/>
            <person name="Ladd B."/>
            <person name="Jarett J.K."/>
            <person name="Geller-Mcgrath D.E."/>
            <person name="Sieber C.M.K."/>
            <person name="Emerson J.B."/>
            <person name="Anantharaman K."/>
            <person name="Thomas B.C."/>
            <person name="Malmstrom R."/>
            <person name="Stieglmeier M."/>
            <person name="Klingl A."/>
            <person name="Woyke T."/>
            <person name="Ryan C.M."/>
            <person name="Banfield J.F."/>
        </authorList>
    </citation>
    <scope>NUCLEOTIDE SEQUENCE [LARGE SCALE GENOMIC DNA]</scope>
</reference>
<dbReference type="Proteomes" id="UP000230713">
    <property type="component" value="Unassembled WGS sequence"/>
</dbReference>
<reference evidence="2 12" key="1">
    <citation type="submission" date="2017-09" db="EMBL/GenBank/DDBJ databases">
        <title>Depth-based differentiation of microbial function through sediment-hosted aquifers and enrichment of novel symbionts in the deep terrestrial subsurface.</title>
        <authorList>
            <person name="Probst A.J."/>
            <person name="Ladd B."/>
            <person name="Jarett J.K."/>
            <person name="Geller-Mcgrath D.E."/>
            <person name="Sieber C.M."/>
            <person name="Emerson J.B."/>
            <person name="Anantharaman K."/>
            <person name="Thomas B.C."/>
            <person name="Malmstrom R."/>
            <person name="Stieglmeier M."/>
            <person name="Klingl A."/>
            <person name="Woyke T."/>
            <person name="Ryan C.M."/>
            <person name="Banfield J.F."/>
        </authorList>
    </citation>
    <scope>NUCLEOTIDE SEQUENCE [LARGE SCALE GENOMIC DNA]</scope>
    <source>
        <strain evidence="4">CG02_land_8_20_14_3_00_31_209</strain>
        <strain evidence="3">CG03_land_8_20_14_0_80_31_114</strain>
        <strain evidence="5">CG17_big_fil_post_rev_8_21_14_2_50_31_73</strain>
        <strain evidence="2">CG18_big_fil_WC_8_21_14_2_50_31_19</strain>
        <strain evidence="7">CG_4_10_14_0_8_um_filter_31_133</strain>
        <strain evidence="6">CG_4_8_14_3_um_filter</strain>
        <strain evidence="9">CG_4_9_14_0_8_um_filter_31_21</strain>
        <strain evidence="8">CG_4_9_14_3_um_filter_31_125</strain>
    </source>
</reference>
<evidence type="ECO:0000313" key="11">
    <source>
        <dbReference type="Proteomes" id="UP000228888"/>
    </source>
</evidence>
<name>A0A2G9LJI1_HUBC1</name>
<evidence type="ECO:0000313" key="12">
    <source>
        <dbReference type="Proteomes" id="UP000229789"/>
    </source>
</evidence>
<evidence type="ECO:0000313" key="6">
    <source>
        <dbReference type="EMBL" id="PIX28067.1"/>
    </source>
</evidence>
<dbReference type="Pfam" id="PF01798">
    <property type="entry name" value="Nop"/>
    <property type="match status" value="1"/>
</dbReference>
<accession>A0A2H9P846</accession>
<dbReference type="PANTHER" id="PTHR10894">
    <property type="entry name" value="NUCLEOLAR PROTEIN 5 NUCLEOLAR PROTEIN NOP5 NOP58"/>
    <property type="match status" value="1"/>
</dbReference>
<dbReference type="InterPro" id="IPR045056">
    <property type="entry name" value="Nop56/Nop58"/>
</dbReference>
<organism evidence="2 12">
    <name type="scientific">Huberarchaeum crystalense</name>
    <dbReference type="NCBI Taxonomy" id="2014257"/>
    <lineage>
        <taxon>Archaea</taxon>
        <taxon>Candidatus Huberarchaeota</taxon>
        <taxon>Candidatus Huberarchaeia</taxon>
        <taxon>Candidatus Huberarchaeales</taxon>
        <taxon>Candidatus Huberarchaeaceae</taxon>
        <taxon>Candidatus Huberarchaeum</taxon>
    </lineage>
</organism>
<dbReference type="InterPro" id="IPR002687">
    <property type="entry name" value="Nop_dom"/>
</dbReference>
<dbReference type="EMBL" id="PCUF01000008">
    <property type="protein sequence ID" value="PIN66674.1"/>
    <property type="molecule type" value="Genomic_DNA"/>
</dbReference>
<dbReference type="EMBL" id="PFUW01000016">
    <property type="protein sequence ID" value="PJB04163.1"/>
    <property type="molecule type" value="Genomic_DNA"/>
</dbReference>
<evidence type="ECO:0000313" key="4">
    <source>
        <dbReference type="EMBL" id="PIV46655.1"/>
    </source>
</evidence>
<gene>
    <name evidence="9" type="ORF">CO072_01220</name>
    <name evidence="8" type="ORF">CO124_00840</name>
    <name evidence="4" type="ORF">COS22_00030</name>
    <name evidence="3" type="ORF">COS45_01590</name>
    <name evidence="5" type="ORF">COW47_01380</name>
    <name evidence="2" type="ORF">COW69_00890</name>
    <name evidence="7" type="ORF">COY63_02260</name>
    <name evidence="6" type="ORF">COZ66_01475</name>
</gene>
<evidence type="ECO:0000259" key="1">
    <source>
        <dbReference type="PROSITE" id="PS51358"/>
    </source>
</evidence>
<evidence type="ECO:0000313" key="5">
    <source>
        <dbReference type="EMBL" id="PIV89697.1"/>
    </source>
</evidence>
<dbReference type="Gene3D" id="1.10.246.90">
    <property type="entry name" value="Nop domain"/>
    <property type="match status" value="1"/>
</dbReference>
<protein>
    <recommendedName>
        <fullName evidence="1">Nop domain-containing protein</fullName>
    </recommendedName>
</protein>
<dbReference type="EMBL" id="PFSX01000029">
    <property type="protein sequence ID" value="PJC01448.1"/>
    <property type="molecule type" value="Genomic_DNA"/>
</dbReference>
<feature type="domain" description="Nop" evidence="1">
    <location>
        <begin position="148"/>
        <end position="243"/>
    </location>
</feature>
<dbReference type="EMBL" id="PFFF01000033">
    <property type="protein sequence ID" value="PIV89697.1"/>
    <property type="molecule type" value="Genomic_DNA"/>
</dbReference>
<evidence type="ECO:0000313" key="7">
    <source>
        <dbReference type="EMBL" id="PIY99688.1"/>
    </source>
</evidence>
<accession>A0A2H9M7U3</accession>